<name>A0A2C6KRI3_9APIC</name>
<comment type="caution">
    <text evidence="2">The sequence shown here is derived from an EMBL/GenBank/DDBJ whole genome shotgun (WGS) entry which is preliminary data.</text>
</comment>
<feature type="transmembrane region" description="Helical" evidence="1">
    <location>
        <begin position="59"/>
        <end position="83"/>
    </location>
</feature>
<dbReference type="AlphaFoldDB" id="A0A2C6KRI3"/>
<organism evidence="2 3">
    <name type="scientific">Cystoisospora suis</name>
    <dbReference type="NCBI Taxonomy" id="483139"/>
    <lineage>
        <taxon>Eukaryota</taxon>
        <taxon>Sar</taxon>
        <taxon>Alveolata</taxon>
        <taxon>Apicomplexa</taxon>
        <taxon>Conoidasida</taxon>
        <taxon>Coccidia</taxon>
        <taxon>Eucoccidiorida</taxon>
        <taxon>Eimeriorina</taxon>
        <taxon>Sarcocystidae</taxon>
        <taxon>Cystoisospora</taxon>
    </lineage>
</organism>
<dbReference type="VEuPathDB" id="ToxoDB:CSUI_007119"/>
<reference evidence="2 3" key="1">
    <citation type="journal article" date="2017" name="Int. J. Parasitol.">
        <title>The genome of the protozoan parasite Cystoisospora suis and a reverse vaccinology approach to identify vaccine candidates.</title>
        <authorList>
            <person name="Palmieri N."/>
            <person name="Shrestha A."/>
            <person name="Ruttkowski B."/>
            <person name="Beck T."/>
            <person name="Vogl C."/>
            <person name="Tomley F."/>
            <person name="Blake D.P."/>
            <person name="Joachim A."/>
        </authorList>
    </citation>
    <scope>NUCLEOTIDE SEQUENCE [LARGE SCALE GENOMIC DNA]</scope>
    <source>
        <strain evidence="2 3">Wien I</strain>
    </source>
</reference>
<evidence type="ECO:0000313" key="3">
    <source>
        <dbReference type="Proteomes" id="UP000221165"/>
    </source>
</evidence>
<dbReference type="EMBL" id="MIGC01003674">
    <property type="protein sequence ID" value="PHJ19055.1"/>
    <property type="molecule type" value="Genomic_DNA"/>
</dbReference>
<sequence>MASIDVDVWSLGNPLLLKRFAVKSSISSFLFLFLSYLFPLSLFFSSLSPPPSLFCSFSLFLFLSPRCSLFLSLFVSFSLSYLAHVMSHPWKRSPPTYQLPL</sequence>
<keyword evidence="1" id="KW-1133">Transmembrane helix</keyword>
<keyword evidence="3" id="KW-1185">Reference proteome</keyword>
<dbReference type="Proteomes" id="UP000221165">
    <property type="component" value="Unassembled WGS sequence"/>
</dbReference>
<accession>A0A2C6KRI3</accession>
<gene>
    <name evidence="2" type="ORF">CSUI_007119</name>
</gene>
<protein>
    <recommendedName>
        <fullName evidence="4">Transmembrane protein</fullName>
    </recommendedName>
</protein>
<keyword evidence="1" id="KW-0812">Transmembrane</keyword>
<dbReference type="GeneID" id="94430480"/>
<feature type="transmembrane region" description="Helical" evidence="1">
    <location>
        <begin position="26"/>
        <end position="47"/>
    </location>
</feature>
<proteinExistence type="predicted"/>
<keyword evidence="1" id="KW-0472">Membrane</keyword>
<evidence type="ECO:0000256" key="1">
    <source>
        <dbReference type="SAM" id="Phobius"/>
    </source>
</evidence>
<dbReference type="RefSeq" id="XP_067920757.1">
    <property type="nucleotide sequence ID" value="XM_068067269.1"/>
</dbReference>
<evidence type="ECO:0008006" key="4">
    <source>
        <dbReference type="Google" id="ProtNLM"/>
    </source>
</evidence>
<evidence type="ECO:0000313" key="2">
    <source>
        <dbReference type="EMBL" id="PHJ19055.1"/>
    </source>
</evidence>